<dbReference type="InterPro" id="IPR001434">
    <property type="entry name" value="OmcB-like_DUF11"/>
</dbReference>
<dbReference type="RefSeq" id="WP_056012928.1">
    <property type="nucleotide sequence ID" value="NZ_LLYZ01000003.1"/>
</dbReference>
<dbReference type="Pfam" id="PF01345">
    <property type="entry name" value="DUF11"/>
    <property type="match status" value="1"/>
</dbReference>
<evidence type="ECO:0000256" key="1">
    <source>
        <dbReference type="SAM" id="SignalP"/>
    </source>
</evidence>
<protein>
    <submittedName>
        <fullName evidence="4">Uncharacterized protein</fullName>
    </submittedName>
</protein>
<comment type="caution">
    <text evidence="4">The sequence shown here is derived from an EMBL/GenBank/DDBJ whole genome shotgun (WGS) entry which is preliminary data.</text>
</comment>
<dbReference type="Gene3D" id="4.10.1080.10">
    <property type="entry name" value="TSP type-3 repeat"/>
    <property type="match status" value="1"/>
</dbReference>
<keyword evidence="1" id="KW-0732">Signal</keyword>
<name>A0A0Q3PAQ4_9FLAO</name>
<evidence type="ECO:0000313" key="4">
    <source>
        <dbReference type="EMBL" id="KQK26710.1"/>
    </source>
</evidence>
<dbReference type="STRING" id="452084.AR438_05560"/>
<organism evidence="4 5">
    <name type="scientific">Chryseobacterium aquaticum</name>
    <dbReference type="NCBI Taxonomy" id="452084"/>
    <lineage>
        <taxon>Bacteria</taxon>
        <taxon>Pseudomonadati</taxon>
        <taxon>Bacteroidota</taxon>
        <taxon>Flavobacteriia</taxon>
        <taxon>Flavobacteriales</taxon>
        <taxon>Weeksellaceae</taxon>
        <taxon>Chryseobacterium group</taxon>
        <taxon>Chryseobacterium</taxon>
    </lineage>
</organism>
<accession>A0A0Q3PAQ4</accession>
<dbReference type="GO" id="GO:0005509">
    <property type="term" value="F:calcium ion binding"/>
    <property type="evidence" value="ECO:0007669"/>
    <property type="project" value="InterPro"/>
</dbReference>
<feature type="signal peptide" evidence="1">
    <location>
        <begin position="1"/>
        <end position="23"/>
    </location>
</feature>
<evidence type="ECO:0000259" key="3">
    <source>
        <dbReference type="Pfam" id="PF21959"/>
    </source>
</evidence>
<dbReference type="SUPFAM" id="SSF63825">
    <property type="entry name" value="YWTD domain"/>
    <property type="match status" value="1"/>
</dbReference>
<dbReference type="Proteomes" id="UP000051682">
    <property type="component" value="Unassembled WGS sequence"/>
</dbReference>
<reference evidence="4 5" key="1">
    <citation type="submission" date="2015-10" db="EMBL/GenBank/DDBJ databases">
        <title>Chryseobacterium aquaticum genome.</title>
        <authorList>
            <person name="Newman J.D."/>
            <person name="Ferguson M.B."/>
            <person name="Miller J.R."/>
        </authorList>
    </citation>
    <scope>NUCLEOTIDE SEQUENCE [LARGE SCALE GENOMIC DNA]</scope>
    <source>
        <strain evidence="4 5">KCTC 12483</strain>
    </source>
</reference>
<gene>
    <name evidence="4" type="ORF">AR438_05560</name>
</gene>
<proteinExistence type="predicted"/>
<feature type="domain" description="DUF6923" evidence="3">
    <location>
        <begin position="626"/>
        <end position="835"/>
    </location>
</feature>
<dbReference type="InterPro" id="IPR054215">
    <property type="entry name" value="DUF6923"/>
</dbReference>
<dbReference type="Gene3D" id="2.60.40.10">
    <property type="entry name" value="Immunoglobulins"/>
    <property type="match status" value="1"/>
</dbReference>
<dbReference type="EMBL" id="LLYZ01000003">
    <property type="protein sequence ID" value="KQK26710.1"/>
    <property type="molecule type" value="Genomic_DNA"/>
</dbReference>
<sequence>MNFKYFKKHLFVSLFLISSLAFSQTISATNGLQSGGGAVPCSSCAPVGWINNGGTPDVSNSTIAATNATGGGGANWTTSPTSVNNLTLPLPPNSHTTWLSLRDLGNAGTEESVNTTISGLTIGRTYEVVVYSLTAVTLANGAGTIKYAGAYNDQFFAEVAGQTLTAGNLSQNTWATSRLRFVASATSHVLILRPGNNATAGTATTPIPNGYETVQISVTVNAINAVPIAANDNTTTLQNTPVTINVATNDTDPDGSVVANTVRFTGGQTSVVTTQGTWSVNTTTGQVTFTPVAGFVGMATIPYTIQDNYTLNGVSSPSTSSNAFISVIVKADTDGDGITNDLDLDDDNDGILDSVECSETNAVTNGTFTTNLNGWTNSGGWAFVGGTAENNTDNAVNQTLSQSLSNLNKPYNGVVALTLTVGAQDGTNAAGNTASLDILLNNVVYATLNNSTVRTVGVNNVTMTMANGAVSDFTPFSTASQTGFTTRTFTINIPYTGPATATLAFRMNATQDDWNLDNISVPVALCDTDNDGIPNHLDFDSDGDGCFDAIEGDENVTLSQINANGSINTVANGGVNANGVPNLVNTSGAADIGGDIGQGIGTAQNSVIQDVQCANAFGCTTAMYLSQTATLYNVNTTTNPFTYPAVGTASVNYNAIGLNPLDGRLYGMEVLTSNNVIVINTNGTSINLGPVTGLPVATFNAGEIDNLGNYYVKVNSDNNQIYRINLNTMTATMITLSASINVADLAYSVTTGLLYTVNSTNGQLVSINPTTGIVTPIGTAPGAISFGAMFGSSTGELYGADNAGGFYQFNITNGQRVLISGSPPSNANDGAHCVTAPITFSADLAVTKTNGQATYSSGTTTTYTIVARNNGPFGVLGATVSDPVPSGIPSANVSYTAVVAGGATTSVTGTQTGAINDIVNLPVGGTVTYTVVVSIPFSFSGNLVNTVTVTPPSNITETTPANNTATDTDTQAVCYKPVVTAGTVLDTSHGITSLNRAGNSSSGNNWPMVRKGAWTALESKTKGFVLNRLTTAQIAAIPSADLVEGMMVYNTTLDCLQVNTTGTPAGWACFNTQACPTN</sequence>
<dbReference type="OrthoDB" id="9805017at2"/>
<evidence type="ECO:0000259" key="2">
    <source>
        <dbReference type="Pfam" id="PF01345"/>
    </source>
</evidence>
<dbReference type="InterPro" id="IPR028974">
    <property type="entry name" value="TSP_type-3_rpt"/>
</dbReference>
<dbReference type="SUPFAM" id="SSF103647">
    <property type="entry name" value="TSP type-3 repeat"/>
    <property type="match status" value="1"/>
</dbReference>
<feature type="domain" description="DUF11" evidence="2">
    <location>
        <begin position="843"/>
        <end position="967"/>
    </location>
</feature>
<keyword evidence="5" id="KW-1185">Reference proteome</keyword>
<dbReference type="Pfam" id="PF17963">
    <property type="entry name" value="Big_9"/>
    <property type="match status" value="1"/>
</dbReference>
<dbReference type="AlphaFoldDB" id="A0A0Q3PAQ4"/>
<dbReference type="InterPro" id="IPR013783">
    <property type="entry name" value="Ig-like_fold"/>
</dbReference>
<evidence type="ECO:0000313" key="5">
    <source>
        <dbReference type="Proteomes" id="UP000051682"/>
    </source>
</evidence>
<dbReference type="Pfam" id="PF21959">
    <property type="entry name" value="DUF6923"/>
    <property type="match status" value="1"/>
</dbReference>
<feature type="chain" id="PRO_5006206337" evidence="1">
    <location>
        <begin position="24"/>
        <end position="1078"/>
    </location>
</feature>